<dbReference type="Proteomes" id="UP000324222">
    <property type="component" value="Unassembled WGS sequence"/>
</dbReference>
<name>A0A5B7EKN0_PORTR</name>
<organism evidence="2 3">
    <name type="scientific">Portunus trituberculatus</name>
    <name type="common">Swimming crab</name>
    <name type="synonym">Neptunus trituberculatus</name>
    <dbReference type="NCBI Taxonomy" id="210409"/>
    <lineage>
        <taxon>Eukaryota</taxon>
        <taxon>Metazoa</taxon>
        <taxon>Ecdysozoa</taxon>
        <taxon>Arthropoda</taxon>
        <taxon>Crustacea</taxon>
        <taxon>Multicrustacea</taxon>
        <taxon>Malacostraca</taxon>
        <taxon>Eumalacostraca</taxon>
        <taxon>Eucarida</taxon>
        <taxon>Decapoda</taxon>
        <taxon>Pleocyemata</taxon>
        <taxon>Brachyura</taxon>
        <taxon>Eubrachyura</taxon>
        <taxon>Portunoidea</taxon>
        <taxon>Portunidae</taxon>
        <taxon>Portuninae</taxon>
        <taxon>Portunus</taxon>
    </lineage>
</organism>
<evidence type="ECO:0000313" key="2">
    <source>
        <dbReference type="EMBL" id="MPC32994.1"/>
    </source>
</evidence>
<reference evidence="2 3" key="1">
    <citation type="submission" date="2019-05" db="EMBL/GenBank/DDBJ databases">
        <title>Another draft genome of Portunus trituberculatus and its Hox gene families provides insights of decapod evolution.</title>
        <authorList>
            <person name="Jeong J.-H."/>
            <person name="Song I."/>
            <person name="Kim S."/>
            <person name="Choi T."/>
            <person name="Kim D."/>
            <person name="Ryu S."/>
            <person name="Kim W."/>
        </authorList>
    </citation>
    <scope>NUCLEOTIDE SEQUENCE [LARGE SCALE GENOMIC DNA]</scope>
    <source>
        <tissue evidence="2">Muscle</tissue>
    </source>
</reference>
<keyword evidence="1" id="KW-0175">Coiled coil</keyword>
<dbReference type="EMBL" id="VSRR010002738">
    <property type="protein sequence ID" value="MPC32994.1"/>
    <property type="molecule type" value="Genomic_DNA"/>
</dbReference>
<evidence type="ECO:0000313" key="3">
    <source>
        <dbReference type="Proteomes" id="UP000324222"/>
    </source>
</evidence>
<accession>A0A5B7EKN0</accession>
<comment type="caution">
    <text evidence="2">The sequence shown here is derived from an EMBL/GenBank/DDBJ whole genome shotgun (WGS) entry which is preliminary data.</text>
</comment>
<sequence length="96" mass="10403">MAGSRDCQTGYHSLVSSGLENLRVWADSKAQEKKEKEDLEEDLMRMAGLTVEGCQVVVRESPPPQGLMGGGLCGGDGMVYCVVTLHGWWSVWCGVV</sequence>
<gene>
    <name evidence="2" type="ORF">E2C01_026332</name>
</gene>
<protein>
    <submittedName>
        <fullName evidence="2">Uncharacterized protein</fullName>
    </submittedName>
</protein>
<proteinExistence type="predicted"/>
<evidence type="ECO:0000256" key="1">
    <source>
        <dbReference type="SAM" id="Coils"/>
    </source>
</evidence>
<keyword evidence="3" id="KW-1185">Reference proteome</keyword>
<dbReference type="AlphaFoldDB" id="A0A5B7EKN0"/>
<feature type="coiled-coil region" evidence="1">
    <location>
        <begin position="22"/>
        <end position="49"/>
    </location>
</feature>